<evidence type="ECO:0000313" key="3">
    <source>
        <dbReference type="EMBL" id="CAE8635636.1"/>
    </source>
</evidence>
<feature type="compositionally biased region" description="Basic residues" evidence="1">
    <location>
        <begin position="275"/>
        <end position="286"/>
    </location>
</feature>
<comment type="caution">
    <text evidence="3">The sequence shown here is derived from an EMBL/GenBank/DDBJ whole genome shotgun (WGS) entry which is preliminary data.</text>
</comment>
<feature type="region of interest" description="Disordered" evidence="1">
    <location>
        <begin position="729"/>
        <end position="755"/>
    </location>
</feature>
<feature type="compositionally biased region" description="Basic and acidic residues" evidence="1">
    <location>
        <begin position="333"/>
        <end position="359"/>
    </location>
</feature>
<feature type="compositionally biased region" description="Acidic residues" evidence="1">
    <location>
        <begin position="290"/>
        <end position="310"/>
    </location>
</feature>
<accession>A0A813HDC8</accession>
<dbReference type="SUPFAM" id="SSF52047">
    <property type="entry name" value="RNI-like"/>
    <property type="match status" value="1"/>
</dbReference>
<dbReference type="InterPro" id="IPR000253">
    <property type="entry name" value="FHA_dom"/>
</dbReference>
<dbReference type="CDD" id="cd00060">
    <property type="entry name" value="FHA"/>
    <property type="match status" value="1"/>
</dbReference>
<evidence type="ECO:0000313" key="4">
    <source>
        <dbReference type="Proteomes" id="UP000654075"/>
    </source>
</evidence>
<gene>
    <name evidence="3" type="ORF">PGLA1383_LOCUS51230</name>
</gene>
<dbReference type="InterPro" id="IPR008984">
    <property type="entry name" value="SMAD_FHA_dom_sf"/>
</dbReference>
<evidence type="ECO:0000256" key="1">
    <source>
        <dbReference type="SAM" id="MobiDB-lite"/>
    </source>
</evidence>
<dbReference type="Proteomes" id="UP000654075">
    <property type="component" value="Unassembled WGS sequence"/>
</dbReference>
<dbReference type="AlphaFoldDB" id="A0A813HDC8"/>
<dbReference type="SUPFAM" id="SSF49879">
    <property type="entry name" value="SMAD/FHA domain"/>
    <property type="match status" value="1"/>
</dbReference>
<feature type="compositionally biased region" description="Basic residues" evidence="1">
    <location>
        <begin position="231"/>
        <end position="252"/>
    </location>
</feature>
<feature type="compositionally biased region" description="Acidic residues" evidence="1">
    <location>
        <begin position="381"/>
        <end position="390"/>
    </location>
</feature>
<dbReference type="EMBL" id="CAJNNV010031329">
    <property type="protein sequence ID" value="CAE8635636.1"/>
    <property type="molecule type" value="Genomic_DNA"/>
</dbReference>
<evidence type="ECO:0000259" key="2">
    <source>
        <dbReference type="PROSITE" id="PS50006"/>
    </source>
</evidence>
<feature type="domain" description="FHA" evidence="2">
    <location>
        <begin position="36"/>
        <end position="89"/>
    </location>
</feature>
<dbReference type="PANTHER" id="PTHR46984:SF1">
    <property type="entry name" value="LEUCINE-RICH REPEAT-CONTAINING PROTEIN 71"/>
    <property type="match status" value="1"/>
</dbReference>
<organism evidence="3 4">
    <name type="scientific">Polarella glacialis</name>
    <name type="common">Dinoflagellate</name>
    <dbReference type="NCBI Taxonomy" id="89957"/>
    <lineage>
        <taxon>Eukaryota</taxon>
        <taxon>Sar</taxon>
        <taxon>Alveolata</taxon>
        <taxon>Dinophyceae</taxon>
        <taxon>Suessiales</taxon>
        <taxon>Suessiaceae</taxon>
        <taxon>Polarella</taxon>
    </lineage>
</organism>
<proteinExistence type="predicted"/>
<dbReference type="Gene3D" id="3.80.10.10">
    <property type="entry name" value="Ribonuclease Inhibitor"/>
    <property type="match status" value="1"/>
</dbReference>
<feature type="compositionally biased region" description="Low complexity" evidence="1">
    <location>
        <begin position="177"/>
        <end position="196"/>
    </location>
</feature>
<feature type="region of interest" description="Disordered" evidence="1">
    <location>
        <begin position="168"/>
        <end position="434"/>
    </location>
</feature>
<reference evidence="3" key="1">
    <citation type="submission" date="2021-02" db="EMBL/GenBank/DDBJ databases">
        <authorList>
            <person name="Dougan E. K."/>
            <person name="Rhodes N."/>
            <person name="Thang M."/>
            <person name="Chan C."/>
        </authorList>
    </citation>
    <scope>NUCLEOTIDE SEQUENCE</scope>
</reference>
<dbReference type="InterPro" id="IPR053040">
    <property type="entry name" value="LRR-containing_protein_71"/>
</dbReference>
<sequence length="1132" mass="123382">MAAKGLAVEGEKCDITVCRAGTGSAQTFTLRAGGVLRIGRGVANEIVLDFEGVSVFHAEIYLRPRGIVDGVVTPQMLVVRDDSKNGTAVRPGPHSAEGLTPTWEPLKKGAFRVMQHGWEMMMPLNSRKNSKQQKLADRSLTIFTGTKIPPGVGEIAGKVAVSGKASPLGIISRGNRRGPAAERAPPRPAGVGPAKGSVEEAPPPPPLGKGIDEEEQEEAEMEIEDDDDKAARRKPKKDKKDKKTKKDKKRRKKDEDEEVEEEEDEEEEREEVRRKEKKKKKDKKRKGRDDEDEEAEEDEEEEDDAGEEDETARAEREERERLERELEDELAEESGRKVRRENQQKKQDEDDEDKRKDQDGAESSVAEVAPSEAVEVQKESEAEDEEEDEIKDAWGKALAPGASEQGKAVPSSAAVPAASKAVASSEPAKEASAPEVIPAAVEVAGSSNGSGIFLRCSNQEGRPMYRRLQDEKDLQFLYFWNGGGDRSCEGWYVAAAPGKHREDEYQEFWNTESNLPATGKGESGGTMQVRLHLDGPALEALAALPDKLRAHASAAFTAACNGSPLPLEPEEAPAPRGVPEQEASEAVAPADEANAPEAALTPWQRRRQSGAELAKAAAEDPQAEAVEEVAAESPTKADVQDSTWQILTLCRSAGSDGERRAGEARTPVWVYGINDHLDIATEIPQTFKPSGSLRSDCRALCGEFGAAPHPSFKIKRKPAPVERGAMLQRRPSKLEGLPSTPVPPTPQGHPDGQPIPEGPLMSIRSTLMDRTSMCVLSLALPHAVGMKVLCFSDANLDCEMLRLLRIGLSGACSLESLQIEWNIMDLPLPAAEDSEVLPADVDDHPIQRLSSELLPPEPRGGQFLQRKGSSGNQGAQIEGSDAGAASSKGEASLLNGPGHARLNLDLEARERRRYTMQSHRNLRSFREWIEMLHGSLEAAWQQLQCGKADLDLSLSAGEFHETLSEHLSISGPQVLEIFEVLDGPDYVEGQGRTSLAMLRAALEGLPEEAIKDDPNDPIGVSIAHLLDGDSVIESLSLRACALTRQELVPVSAALCRCPWQLRILNLYDNRICDYGATLLATVLDRYRGLQFLGLGRNRITDAGMESLCKPFEPVLLDEEAAKPFREGITQQQ</sequence>
<feature type="compositionally biased region" description="Basic and acidic residues" evidence="1">
    <location>
        <begin position="311"/>
        <end position="324"/>
    </location>
</feature>
<dbReference type="Gene3D" id="2.60.200.20">
    <property type="match status" value="1"/>
</dbReference>
<dbReference type="Pfam" id="PF00498">
    <property type="entry name" value="FHA"/>
    <property type="match status" value="1"/>
</dbReference>
<feature type="compositionally biased region" description="Low complexity" evidence="1">
    <location>
        <begin position="407"/>
        <end position="434"/>
    </location>
</feature>
<feature type="region of interest" description="Disordered" evidence="1">
    <location>
        <begin position="849"/>
        <end position="896"/>
    </location>
</feature>
<feature type="compositionally biased region" description="Low complexity" evidence="1">
    <location>
        <begin position="584"/>
        <end position="599"/>
    </location>
</feature>
<keyword evidence="4" id="KW-1185">Reference proteome</keyword>
<feature type="compositionally biased region" description="Acidic residues" evidence="1">
    <location>
        <begin position="212"/>
        <end position="228"/>
    </location>
</feature>
<feature type="region of interest" description="Disordered" evidence="1">
    <location>
        <begin position="83"/>
        <end position="102"/>
    </location>
</feature>
<feature type="compositionally biased region" description="Acidic residues" evidence="1">
    <location>
        <begin position="255"/>
        <end position="269"/>
    </location>
</feature>
<name>A0A813HDC8_POLGL</name>
<feature type="compositionally biased region" description="Low complexity" evidence="1">
    <location>
        <begin position="361"/>
        <end position="374"/>
    </location>
</feature>
<feature type="compositionally biased region" description="Low complexity" evidence="1">
    <location>
        <begin position="611"/>
        <end position="620"/>
    </location>
</feature>
<dbReference type="PANTHER" id="PTHR46984">
    <property type="entry name" value="LEUCINE-RICH REPEAT-CONTAINING PROTEIN 71"/>
    <property type="match status" value="1"/>
</dbReference>
<dbReference type="PROSITE" id="PS50006">
    <property type="entry name" value="FHA_DOMAIN"/>
    <property type="match status" value="1"/>
</dbReference>
<feature type="region of interest" description="Disordered" evidence="1">
    <location>
        <begin position="561"/>
        <end position="623"/>
    </location>
</feature>
<feature type="non-terminal residue" evidence="3">
    <location>
        <position position="1"/>
    </location>
</feature>
<protein>
    <recommendedName>
        <fullName evidence="2">FHA domain-containing protein</fullName>
    </recommendedName>
</protein>
<dbReference type="InterPro" id="IPR032675">
    <property type="entry name" value="LRR_dom_sf"/>
</dbReference>